<evidence type="ECO:0000256" key="2">
    <source>
        <dbReference type="ARBA" id="ARBA00004236"/>
    </source>
</evidence>
<keyword evidence="14" id="KW-1185">Reference proteome</keyword>
<comment type="subcellular location">
    <subcellularLocation>
        <location evidence="2">Cell membrane</location>
    </subcellularLocation>
    <subcellularLocation>
        <location evidence="1">Nucleus</location>
    </subcellularLocation>
</comment>
<dbReference type="Pfam" id="PF00168">
    <property type="entry name" value="C2"/>
    <property type="match status" value="1"/>
</dbReference>
<keyword evidence="9" id="KW-0472">Membrane</keyword>
<dbReference type="PANTHER" id="PTHR45933:SF5">
    <property type="entry name" value="PROTEIN C2-DOMAIN ABA-RELATED 4"/>
    <property type="match status" value="1"/>
</dbReference>
<dbReference type="PROSITE" id="PS50004">
    <property type="entry name" value="C2"/>
    <property type="match status" value="1"/>
</dbReference>
<dbReference type="GO" id="GO:0005096">
    <property type="term" value="F:GTPase activator activity"/>
    <property type="evidence" value="ECO:0007669"/>
    <property type="project" value="UniProtKB-KW"/>
</dbReference>
<evidence type="ECO:0000256" key="1">
    <source>
        <dbReference type="ARBA" id="ARBA00004123"/>
    </source>
</evidence>
<keyword evidence="6" id="KW-0479">Metal-binding</keyword>
<dbReference type="AlphaFoldDB" id="A0A2I0XBU4"/>
<dbReference type="PANTHER" id="PTHR45933">
    <property type="entry name" value="PROTEIN C2-DOMAIN ABA-RELATED 4"/>
    <property type="match status" value="1"/>
</dbReference>
<dbReference type="Proteomes" id="UP000233837">
    <property type="component" value="Unassembled WGS sequence"/>
</dbReference>
<keyword evidence="10" id="KW-0539">Nucleus</keyword>
<evidence type="ECO:0000256" key="10">
    <source>
        <dbReference type="ARBA" id="ARBA00023242"/>
    </source>
</evidence>
<evidence type="ECO:0000256" key="11">
    <source>
        <dbReference type="ARBA" id="ARBA00024037"/>
    </source>
</evidence>
<dbReference type="GO" id="GO:0008289">
    <property type="term" value="F:lipid binding"/>
    <property type="evidence" value="ECO:0007669"/>
    <property type="project" value="UniProtKB-KW"/>
</dbReference>
<keyword evidence="8" id="KW-0446">Lipid-binding</keyword>
<organism evidence="13 14">
    <name type="scientific">Dendrobium catenatum</name>
    <dbReference type="NCBI Taxonomy" id="906689"/>
    <lineage>
        <taxon>Eukaryota</taxon>
        <taxon>Viridiplantae</taxon>
        <taxon>Streptophyta</taxon>
        <taxon>Embryophyta</taxon>
        <taxon>Tracheophyta</taxon>
        <taxon>Spermatophyta</taxon>
        <taxon>Magnoliopsida</taxon>
        <taxon>Liliopsida</taxon>
        <taxon>Asparagales</taxon>
        <taxon>Orchidaceae</taxon>
        <taxon>Epidendroideae</taxon>
        <taxon>Malaxideae</taxon>
        <taxon>Dendrobiinae</taxon>
        <taxon>Dendrobium</taxon>
    </lineage>
</organism>
<dbReference type="OrthoDB" id="73919at2759"/>
<keyword evidence="4" id="KW-1003">Cell membrane</keyword>
<dbReference type="CDD" id="cd04038">
    <property type="entry name" value="C2_ArfGAP"/>
    <property type="match status" value="1"/>
</dbReference>
<evidence type="ECO:0000313" key="14">
    <source>
        <dbReference type="Proteomes" id="UP000233837"/>
    </source>
</evidence>
<evidence type="ECO:0000256" key="9">
    <source>
        <dbReference type="ARBA" id="ARBA00023136"/>
    </source>
</evidence>
<feature type="domain" description="C2" evidence="12">
    <location>
        <begin position="1"/>
        <end position="105"/>
    </location>
</feature>
<dbReference type="InterPro" id="IPR035892">
    <property type="entry name" value="C2_domain_sf"/>
</dbReference>
<gene>
    <name evidence="13" type="primary">AGD11</name>
    <name evidence="13" type="ORF">MA16_Dca003121</name>
</gene>
<dbReference type="InterPro" id="IPR000008">
    <property type="entry name" value="C2_dom"/>
</dbReference>
<evidence type="ECO:0000256" key="3">
    <source>
        <dbReference type="ARBA" id="ARBA00022468"/>
    </source>
</evidence>
<comment type="similarity">
    <text evidence="11">Belongs to the plant CAR protein family.</text>
</comment>
<dbReference type="Gene3D" id="2.60.40.150">
    <property type="entry name" value="C2 domain"/>
    <property type="match status" value="1"/>
</dbReference>
<proteinExistence type="inferred from homology"/>
<dbReference type="GO" id="GO:0009738">
    <property type="term" value="P:abscisic acid-activated signaling pathway"/>
    <property type="evidence" value="ECO:0007669"/>
    <property type="project" value="UniProtKB-KW"/>
</dbReference>
<evidence type="ECO:0000313" key="13">
    <source>
        <dbReference type="EMBL" id="PKU85382.1"/>
    </source>
</evidence>
<evidence type="ECO:0000256" key="5">
    <source>
        <dbReference type="ARBA" id="ARBA00022682"/>
    </source>
</evidence>
<evidence type="ECO:0000259" key="12">
    <source>
        <dbReference type="PROSITE" id="PS50004"/>
    </source>
</evidence>
<evidence type="ECO:0000256" key="4">
    <source>
        <dbReference type="ARBA" id="ARBA00022475"/>
    </source>
</evidence>
<dbReference type="InterPro" id="IPR044562">
    <property type="entry name" value="CAR1-11"/>
</dbReference>
<name>A0A2I0XBU4_9ASPA</name>
<dbReference type="GO" id="GO:0005634">
    <property type="term" value="C:nucleus"/>
    <property type="evidence" value="ECO:0007669"/>
    <property type="project" value="UniProtKB-SubCell"/>
</dbReference>
<dbReference type="EMBL" id="KZ501977">
    <property type="protein sequence ID" value="PKU85382.1"/>
    <property type="molecule type" value="Genomic_DNA"/>
</dbReference>
<reference evidence="13 14" key="1">
    <citation type="journal article" date="2016" name="Sci. Rep.">
        <title>The Dendrobium catenatum Lindl. genome sequence provides insights into polysaccharide synthase, floral development and adaptive evolution.</title>
        <authorList>
            <person name="Zhang G.Q."/>
            <person name="Xu Q."/>
            <person name="Bian C."/>
            <person name="Tsai W.C."/>
            <person name="Yeh C.M."/>
            <person name="Liu K.W."/>
            <person name="Yoshida K."/>
            <person name="Zhang L.S."/>
            <person name="Chang S.B."/>
            <person name="Chen F."/>
            <person name="Shi Y."/>
            <person name="Su Y.Y."/>
            <person name="Zhang Y.Q."/>
            <person name="Chen L.J."/>
            <person name="Yin Y."/>
            <person name="Lin M."/>
            <person name="Huang H."/>
            <person name="Deng H."/>
            <person name="Wang Z.W."/>
            <person name="Zhu S.L."/>
            <person name="Zhao X."/>
            <person name="Deng C."/>
            <person name="Niu S.C."/>
            <person name="Huang J."/>
            <person name="Wang M."/>
            <person name="Liu G.H."/>
            <person name="Yang H.J."/>
            <person name="Xiao X.J."/>
            <person name="Hsiao Y.Y."/>
            <person name="Wu W.L."/>
            <person name="Chen Y.Y."/>
            <person name="Mitsuda N."/>
            <person name="Ohme-Takagi M."/>
            <person name="Luo Y.B."/>
            <person name="Van de Peer Y."/>
            <person name="Liu Z.J."/>
        </authorList>
    </citation>
    <scope>NUCLEOTIDE SEQUENCE [LARGE SCALE GENOMIC DNA]</scope>
    <source>
        <tissue evidence="13">The whole plant</tissue>
    </source>
</reference>
<sequence length="173" mass="19901">MVDRLLGILKVRVLRGVDLAVRDFLQSSDPYVILRMGKQKLKTRVISRSVNPEWNEELTLTVENPSLPIKLEVYDKDTFSFDDPMGKAEFDIRTLFEVVKMNLEGLPDGCVITKLMPNRQNCLAEESVIRLENGSVLQDMFLRLRKVECGEIELQLKWMNIPNGRSASLQDYL</sequence>
<keyword evidence="7" id="KW-0106">Calcium</keyword>
<dbReference type="GO" id="GO:0046872">
    <property type="term" value="F:metal ion binding"/>
    <property type="evidence" value="ECO:0007669"/>
    <property type="project" value="UniProtKB-KW"/>
</dbReference>
<evidence type="ECO:0000256" key="8">
    <source>
        <dbReference type="ARBA" id="ARBA00023121"/>
    </source>
</evidence>
<keyword evidence="3" id="KW-0343">GTPase activation</keyword>
<evidence type="ECO:0000256" key="6">
    <source>
        <dbReference type="ARBA" id="ARBA00022723"/>
    </source>
</evidence>
<reference evidence="13 14" key="2">
    <citation type="journal article" date="2017" name="Nature">
        <title>The Apostasia genome and the evolution of orchids.</title>
        <authorList>
            <person name="Zhang G.Q."/>
            <person name="Liu K.W."/>
            <person name="Li Z."/>
            <person name="Lohaus R."/>
            <person name="Hsiao Y.Y."/>
            <person name="Niu S.C."/>
            <person name="Wang J.Y."/>
            <person name="Lin Y.C."/>
            <person name="Xu Q."/>
            <person name="Chen L.J."/>
            <person name="Yoshida K."/>
            <person name="Fujiwara S."/>
            <person name="Wang Z.W."/>
            <person name="Zhang Y.Q."/>
            <person name="Mitsuda N."/>
            <person name="Wang M."/>
            <person name="Liu G.H."/>
            <person name="Pecoraro L."/>
            <person name="Huang H.X."/>
            <person name="Xiao X.J."/>
            <person name="Lin M."/>
            <person name="Wu X.Y."/>
            <person name="Wu W.L."/>
            <person name="Chen Y.Y."/>
            <person name="Chang S.B."/>
            <person name="Sakamoto S."/>
            <person name="Ohme-Takagi M."/>
            <person name="Yagi M."/>
            <person name="Zeng S.J."/>
            <person name="Shen C.Y."/>
            <person name="Yeh C.M."/>
            <person name="Luo Y.B."/>
            <person name="Tsai W.C."/>
            <person name="Van de Peer Y."/>
            <person name="Liu Z.J."/>
        </authorList>
    </citation>
    <scope>NUCLEOTIDE SEQUENCE [LARGE SCALE GENOMIC DNA]</scope>
    <source>
        <tissue evidence="13">The whole plant</tissue>
    </source>
</reference>
<keyword evidence="5" id="KW-0938">Abscisic acid signaling pathway</keyword>
<accession>A0A2I0XBU4</accession>
<evidence type="ECO:0000256" key="7">
    <source>
        <dbReference type="ARBA" id="ARBA00022837"/>
    </source>
</evidence>
<dbReference type="GO" id="GO:0005886">
    <property type="term" value="C:plasma membrane"/>
    <property type="evidence" value="ECO:0007669"/>
    <property type="project" value="UniProtKB-SubCell"/>
</dbReference>
<dbReference type="SMART" id="SM00239">
    <property type="entry name" value="C2"/>
    <property type="match status" value="1"/>
</dbReference>
<protein>
    <submittedName>
        <fullName evidence="13">Putative ADP-ribosylation factor GTPase-activating protein AGD11</fullName>
    </submittedName>
</protein>
<dbReference type="SUPFAM" id="SSF49562">
    <property type="entry name" value="C2 domain (Calcium/lipid-binding domain, CaLB)"/>
    <property type="match status" value="1"/>
</dbReference>